<dbReference type="Proteomes" id="UP000093355">
    <property type="component" value="Unassembled WGS sequence"/>
</dbReference>
<keyword evidence="1" id="KW-1133">Transmembrane helix</keyword>
<protein>
    <recommendedName>
        <fullName evidence="4">HdeD family acid-resistance protein</fullName>
    </recommendedName>
</protein>
<feature type="transmembrane region" description="Helical" evidence="1">
    <location>
        <begin position="17"/>
        <end position="36"/>
    </location>
</feature>
<keyword evidence="3" id="KW-1185">Reference proteome</keyword>
<proteinExistence type="predicted"/>
<keyword evidence="1" id="KW-0472">Membrane</keyword>
<dbReference type="STRING" id="904291.A7J15_07820"/>
<feature type="transmembrane region" description="Helical" evidence="1">
    <location>
        <begin position="72"/>
        <end position="93"/>
    </location>
</feature>
<dbReference type="InterPro" id="IPR005325">
    <property type="entry name" value="DUF308_memb"/>
</dbReference>
<sequence length="191" mass="19938">MAEEPVWRGSIARGLRLAVIVSGVIALLAGLAILIWPVKSAVVVTVLIALYAIVAGVANLALALFARELGGWFRAAVAVLGALYLVAGVVAFANLDAAAVALATVFALFLGIAWIVDGVFALTTLGVDRHAYSPVRRSRGWTIAFGLLSVVAGTLVILAPVWAALWVWLFVGAALLVFGLIQIVRAAALER</sequence>
<evidence type="ECO:0008006" key="4">
    <source>
        <dbReference type="Google" id="ProtNLM"/>
    </source>
</evidence>
<dbReference type="PANTHER" id="PTHR34989:SF1">
    <property type="entry name" value="PROTEIN HDED"/>
    <property type="match status" value="1"/>
</dbReference>
<gene>
    <name evidence="2" type="ORF">A7J15_07820</name>
</gene>
<feature type="transmembrane region" description="Helical" evidence="1">
    <location>
        <begin position="139"/>
        <end position="159"/>
    </location>
</feature>
<dbReference type="InterPro" id="IPR052712">
    <property type="entry name" value="Acid_resist_chaperone_HdeD"/>
</dbReference>
<evidence type="ECO:0000313" key="3">
    <source>
        <dbReference type="Proteomes" id="UP000093355"/>
    </source>
</evidence>
<dbReference type="Pfam" id="PF03729">
    <property type="entry name" value="DUF308"/>
    <property type="match status" value="2"/>
</dbReference>
<dbReference type="PANTHER" id="PTHR34989">
    <property type="entry name" value="PROTEIN HDED"/>
    <property type="match status" value="1"/>
</dbReference>
<feature type="transmembrane region" description="Helical" evidence="1">
    <location>
        <begin position="42"/>
        <end position="65"/>
    </location>
</feature>
<dbReference type="AlphaFoldDB" id="A0A1B9NAL8"/>
<reference evidence="2 3" key="1">
    <citation type="submission" date="2016-05" db="EMBL/GenBank/DDBJ databases">
        <authorList>
            <person name="Lavstsen T."/>
            <person name="Jespersen J.S."/>
        </authorList>
    </citation>
    <scope>NUCLEOTIDE SEQUENCE [LARGE SCALE GENOMIC DNA]</scope>
    <source>
        <strain evidence="2 3">YLB-01</strain>
    </source>
</reference>
<feature type="transmembrane region" description="Helical" evidence="1">
    <location>
        <begin position="99"/>
        <end position="127"/>
    </location>
</feature>
<evidence type="ECO:0000313" key="2">
    <source>
        <dbReference type="EMBL" id="OCG73639.1"/>
    </source>
</evidence>
<feature type="transmembrane region" description="Helical" evidence="1">
    <location>
        <begin position="165"/>
        <end position="188"/>
    </location>
</feature>
<name>A0A1B9NAL8_9MICO</name>
<dbReference type="GO" id="GO:0005886">
    <property type="term" value="C:plasma membrane"/>
    <property type="evidence" value="ECO:0007669"/>
    <property type="project" value="TreeGrafter"/>
</dbReference>
<accession>A0A1B9NAL8</accession>
<organism evidence="2 3">
    <name type="scientific">Microbacterium sediminis</name>
    <dbReference type="NCBI Taxonomy" id="904291"/>
    <lineage>
        <taxon>Bacteria</taxon>
        <taxon>Bacillati</taxon>
        <taxon>Actinomycetota</taxon>
        <taxon>Actinomycetes</taxon>
        <taxon>Micrococcales</taxon>
        <taxon>Microbacteriaceae</taxon>
        <taxon>Microbacterium</taxon>
    </lineage>
</organism>
<keyword evidence="1" id="KW-0812">Transmembrane</keyword>
<comment type="caution">
    <text evidence="2">The sequence shown here is derived from an EMBL/GenBank/DDBJ whole genome shotgun (WGS) entry which is preliminary data.</text>
</comment>
<evidence type="ECO:0000256" key="1">
    <source>
        <dbReference type="SAM" id="Phobius"/>
    </source>
</evidence>
<dbReference type="EMBL" id="LXMD01000024">
    <property type="protein sequence ID" value="OCG73639.1"/>
    <property type="molecule type" value="Genomic_DNA"/>
</dbReference>